<dbReference type="PANTHER" id="PTHR30115">
    <property type="entry name" value="NITROGEN REGULATORY PROTEIN P-II"/>
    <property type="match status" value="1"/>
</dbReference>
<evidence type="ECO:0000256" key="1">
    <source>
        <dbReference type="ARBA" id="ARBA00011233"/>
    </source>
</evidence>
<organism evidence="6">
    <name type="scientific">marine metagenome</name>
    <dbReference type="NCBI Taxonomy" id="408172"/>
    <lineage>
        <taxon>unclassified sequences</taxon>
        <taxon>metagenomes</taxon>
        <taxon>ecological metagenomes</taxon>
    </lineage>
</organism>
<protein>
    <recommendedName>
        <fullName evidence="7">Nitrogen regulatory protein P-II</fullName>
    </recommendedName>
</protein>
<keyword evidence="4" id="KW-0805">Transcription regulation</keyword>
<dbReference type="FunFam" id="3.30.70.120:FF:000001">
    <property type="entry name" value="Nitrogen regulatory protein P-II"/>
    <property type="match status" value="1"/>
</dbReference>
<dbReference type="InterPro" id="IPR015867">
    <property type="entry name" value="N-reg_PII/ATP_PRibTrfase_C"/>
</dbReference>
<dbReference type="AlphaFoldDB" id="A0A382GRU8"/>
<evidence type="ECO:0000256" key="4">
    <source>
        <dbReference type="ARBA" id="ARBA00023015"/>
    </source>
</evidence>
<dbReference type="PANTHER" id="PTHR30115:SF11">
    <property type="entry name" value="NITROGEN REGULATORY PROTEIN P-II HOMOLOG"/>
    <property type="match status" value="1"/>
</dbReference>
<dbReference type="GO" id="GO:0005524">
    <property type="term" value="F:ATP binding"/>
    <property type="evidence" value="ECO:0007669"/>
    <property type="project" value="TreeGrafter"/>
</dbReference>
<keyword evidence="5" id="KW-0804">Transcription</keyword>
<dbReference type="InterPro" id="IPR017918">
    <property type="entry name" value="N-reg_PII_CS"/>
</dbReference>
<dbReference type="SMART" id="SM00938">
    <property type="entry name" value="P-II"/>
    <property type="match status" value="1"/>
</dbReference>
<evidence type="ECO:0000256" key="2">
    <source>
        <dbReference type="ARBA" id="ARBA00022553"/>
    </source>
</evidence>
<dbReference type="SUPFAM" id="SSF54913">
    <property type="entry name" value="GlnB-like"/>
    <property type="match status" value="1"/>
</dbReference>
<gene>
    <name evidence="6" type="ORF">METZ01_LOCUS230399</name>
</gene>
<accession>A0A382GRU8</accession>
<dbReference type="GO" id="GO:0030234">
    <property type="term" value="F:enzyme regulator activity"/>
    <property type="evidence" value="ECO:0007669"/>
    <property type="project" value="InterPro"/>
</dbReference>
<evidence type="ECO:0000256" key="5">
    <source>
        <dbReference type="ARBA" id="ARBA00023163"/>
    </source>
</evidence>
<dbReference type="Gene3D" id="3.30.70.120">
    <property type="match status" value="1"/>
</dbReference>
<evidence type="ECO:0008006" key="7">
    <source>
        <dbReference type="Google" id="ProtNLM"/>
    </source>
</evidence>
<name>A0A382GRU8_9ZZZZ</name>
<sequence>MKKIEAIIKPFKLEDVKEKLSENDIKGLTVTEIKGYGRQKGHTELYRGAEYSIDFLPKIKIEVVVPDEKVEAVIDTVTDAAKTGKIGDGKIFVTEVESAVRIRTGETGESAL</sequence>
<dbReference type="PROSITE" id="PS00496">
    <property type="entry name" value="PII_GLNB_UMP"/>
    <property type="match status" value="1"/>
</dbReference>
<dbReference type="PROSITE" id="PS00638">
    <property type="entry name" value="PII_GLNB_CTER"/>
    <property type="match status" value="1"/>
</dbReference>
<reference evidence="6" key="1">
    <citation type="submission" date="2018-05" db="EMBL/GenBank/DDBJ databases">
        <authorList>
            <person name="Lanie J.A."/>
            <person name="Ng W.-L."/>
            <person name="Kazmierczak K.M."/>
            <person name="Andrzejewski T.M."/>
            <person name="Davidsen T.M."/>
            <person name="Wayne K.J."/>
            <person name="Tettelin H."/>
            <person name="Glass J.I."/>
            <person name="Rusch D."/>
            <person name="Podicherti R."/>
            <person name="Tsui H.-C.T."/>
            <person name="Winkler M.E."/>
        </authorList>
    </citation>
    <scope>NUCLEOTIDE SEQUENCE</scope>
</reference>
<dbReference type="EMBL" id="UINC01056931">
    <property type="protein sequence ID" value="SVB77545.1"/>
    <property type="molecule type" value="Genomic_DNA"/>
</dbReference>
<comment type="subunit">
    <text evidence="1">Homotrimer.</text>
</comment>
<keyword evidence="2" id="KW-0597">Phosphoprotein</keyword>
<dbReference type="InterPro" id="IPR002332">
    <property type="entry name" value="N-reg_PII_urydylation_site"/>
</dbReference>
<dbReference type="PRINTS" id="PR00340">
    <property type="entry name" value="PIIGLNB"/>
</dbReference>
<proteinExistence type="predicted"/>
<evidence type="ECO:0000313" key="6">
    <source>
        <dbReference type="EMBL" id="SVB77545.1"/>
    </source>
</evidence>
<keyword evidence="3" id="KW-0547">Nucleotide-binding</keyword>
<dbReference type="Pfam" id="PF00543">
    <property type="entry name" value="P-II"/>
    <property type="match status" value="1"/>
</dbReference>
<evidence type="ECO:0000256" key="3">
    <source>
        <dbReference type="ARBA" id="ARBA00022741"/>
    </source>
</evidence>
<dbReference type="GO" id="GO:0005829">
    <property type="term" value="C:cytosol"/>
    <property type="evidence" value="ECO:0007669"/>
    <property type="project" value="TreeGrafter"/>
</dbReference>
<dbReference type="InterPro" id="IPR011322">
    <property type="entry name" value="N-reg_PII-like_a/b"/>
</dbReference>
<dbReference type="InterPro" id="IPR002187">
    <property type="entry name" value="N-reg_PII"/>
</dbReference>
<dbReference type="PIRSF" id="PIRSF039144">
    <property type="entry name" value="GlnB"/>
    <property type="match status" value="1"/>
</dbReference>
<dbReference type="PROSITE" id="PS51343">
    <property type="entry name" value="PII_GLNB_DOM"/>
    <property type="match status" value="1"/>
</dbReference>
<dbReference type="GO" id="GO:0006808">
    <property type="term" value="P:regulation of nitrogen utilization"/>
    <property type="evidence" value="ECO:0007669"/>
    <property type="project" value="InterPro"/>
</dbReference>